<organism evidence="7 8">
    <name type="scientific">Enterovibrio coralii</name>
    <dbReference type="NCBI Taxonomy" id="294935"/>
    <lineage>
        <taxon>Bacteria</taxon>
        <taxon>Pseudomonadati</taxon>
        <taxon>Pseudomonadota</taxon>
        <taxon>Gammaproteobacteria</taxon>
        <taxon>Vibrionales</taxon>
        <taxon>Vibrionaceae</taxon>
        <taxon>Enterovibrio</taxon>
    </lineage>
</organism>
<keyword evidence="8" id="KW-1185">Reference proteome</keyword>
<protein>
    <recommendedName>
        <fullName evidence="6">Glutathionylspermidine synthase pre-ATP-grasp-like domain-containing protein</fullName>
    </recommendedName>
</protein>
<comment type="caution">
    <text evidence="7">The sequence shown here is derived from an EMBL/GenBank/DDBJ whole genome shotgun (WGS) entry which is preliminary data.</text>
</comment>
<evidence type="ECO:0000313" key="8">
    <source>
        <dbReference type="Proteomes" id="UP000070529"/>
    </source>
</evidence>
<evidence type="ECO:0000256" key="3">
    <source>
        <dbReference type="ARBA" id="ARBA00022741"/>
    </source>
</evidence>
<reference evidence="7 8" key="1">
    <citation type="submission" date="2015-11" db="EMBL/GenBank/DDBJ databases">
        <title>Genomic Taxonomy of the Vibrionaceae.</title>
        <authorList>
            <person name="Gomez-Gil B."/>
            <person name="Enciso-Ibarra J."/>
        </authorList>
    </citation>
    <scope>NUCLEOTIDE SEQUENCE [LARGE SCALE GENOMIC DNA]</scope>
    <source>
        <strain evidence="7 8">CAIM 912</strain>
    </source>
</reference>
<accession>A0A135I8Q1</accession>
<dbReference type="GO" id="GO:0046872">
    <property type="term" value="F:metal ion binding"/>
    <property type="evidence" value="ECO:0007669"/>
    <property type="project" value="UniProtKB-KW"/>
</dbReference>
<evidence type="ECO:0000256" key="5">
    <source>
        <dbReference type="ARBA" id="ARBA00022842"/>
    </source>
</evidence>
<dbReference type="GO" id="GO:0016874">
    <property type="term" value="F:ligase activity"/>
    <property type="evidence" value="ECO:0007669"/>
    <property type="project" value="UniProtKB-KW"/>
</dbReference>
<dbReference type="AlphaFoldDB" id="A0A135I8Q1"/>
<keyword evidence="2" id="KW-0479">Metal-binding</keyword>
<sequence length="387" mass="45261">MFRREIAERPHWRALAQKYGFGFHTMYGEPYWDETAYYQFNLKQIEGDLEKPTEEIHQMCLDVVDRVVRDEVLLRRFGIPASMWDLVVQSWKRNDPSLYARLDFTYDGVNPAKLYENNADTPTSLFETGFWQWVWLEDVVDSGRIHQSADQFNILQDFIMARFAELSRRQPGQRLHFSCCKDTEEDRATVQYLEDCAKEAGLSTGFVYVEDIGINDRNEFVDTTGREIRWMFKLYPWEFMFDEEYAQYLGSATINWLEPMWKSVLSNKALLPMLWKLHPNHPNLLPSYFADDANASHLENYVVKPLFSREGANIEVVRNGKTHFKTDGPYNASQAIVQQYQPLPKFGDNYTLIGSWLVNDRAAGISIREDASLITQDLARYLPHIIL</sequence>
<feature type="domain" description="Glutathionylspermidine synthase pre-ATP-grasp-like" evidence="6">
    <location>
        <begin position="12"/>
        <end position="386"/>
    </location>
</feature>
<keyword evidence="4" id="KW-0067">ATP-binding</keyword>
<dbReference type="SUPFAM" id="SSF56059">
    <property type="entry name" value="Glutathione synthetase ATP-binding domain-like"/>
    <property type="match status" value="1"/>
</dbReference>
<keyword evidence="3" id="KW-0547">Nucleotide-binding</keyword>
<dbReference type="OrthoDB" id="9765517at2"/>
<evidence type="ECO:0000256" key="1">
    <source>
        <dbReference type="ARBA" id="ARBA00022598"/>
    </source>
</evidence>
<dbReference type="EMBL" id="LNTY01000033">
    <property type="protein sequence ID" value="KXF81825.1"/>
    <property type="molecule type" value="Genomic_DNA"/>
</dbReference>
<dbReference type="InterPro" id="IPR005494">
    <property type="entry name" value="GSPS_pre-ATP-grasp-like_dom"/>
</dbReference>
<dbReference type="GO" id="GO:0005524">
    <property type="term" value="F:ATP binding"/>
    <property type="evidence" value="ECO:0007669"/>
    <property type="project" value="UniProtKB-KW"/>
</dbReference>
<evidence type="ECO:0000256" key="4">
    <source>
        <dbReference type="ARBA" id="ARBA00022840"/>
    </source>
</evidence>
<name>A0A135I8Q1_9GAMM</name>
<dbReference type="Pfam" id="PF03738">
    <property type="entry name" value="GSP_synth"/>
    <property type="match status" value="1"/>
</dbReference>
<dbReference type="STRING" id="294935.ATN88_20185"/>
<dbReference type="SUPFAM" id="SSF52440">
    <property type="entry name" value="PreATP-grasp domain"/>
    <property type="match status" value="1"/>
</dbReference>
<proteinExistence type="predicted"/>
<keyword evidence="5" id="KW-0460">Magnesium</keyword>
<dbReference type="Proteomes" id="UP000070529">
    <property type="component" value="Unassembled WGS sequence"/>
</dbReference>
<dbReference type="RefSeq" id="WP_067415349.1">
    <property type="nucleotide sequence ID" value="NZ_LNTY01000033.1"/>
</dbReference>
<evidence type="ECO:0000256" key="2">
    <source>
        <dbReference type="ARBA" id="ARBA00022723"/>
    </source>
</evidence>
<dbReference type="Gene3D" id="3.30.1490.330">
    <property type="match status" value="1"/>
</dbReference>
<gene>
    <name evidence="7" type="ORF">ATN88_20185</name>
</gene>
<keyword evidence="1" id="KW-0436">Ligase</keyword>
<dbReference type="InterPro" id="IPR016185">
    <property type="entry name" value="PreATP-grasp_dom_sf"/>
</dbReference>
<evidence type="ECO:0000259" key="6">
    <source>
        <dbReference type="Pfam" id="PF03738"/>
    </source>
</evidence>
<evidence type="ECO:0000313" key="7">
    <source>
        <dbReference type="EMBL" id="KXF81825.1"/>
    </source>
</evidence>